<feature type="region of interest" description="Disordered" evidence="3">
    <location>
        <begin position="386"/>
        <end position="448"/>
    </location>
</feature>
<dbReference type="Gene3D" id="3.10.450.50">
    <property type="match status" value="1"/>
</dbReference>
<proteinExistence type="predicted"/>
<dbReference type="PROSITE" id="PS50177">
    <property type="entry name" value="NTF2_DOMAIN"/>
    <property type="match status" value="1"/>
</dbReference>
<gene>
    <name evidence="6" type="ORF">Bca52824_030986</name>
</gene>
<evidence type="ECO:0000256" key="3">
    <source>
        <dbReference type="SAM" id="MobiDB-lite"/>
    </source>
</evidence>
<dbReference type="EMBL" id="JAAMPC010000007">
    <property type="protein sequence ID" value="KAG2302335.1"/>
    <property type="molecule type" value="Genomic_DNA"/>
</dbReference>
<evidence type="ECO:0000256" key="2">
    <source>
        <dbReference type="PROSITE-ProRule" id="PRU00176"/>
    </source>
</evidence>
<dbReference type="FunFam" id="3.30.70.330:FF:000656">
    <property type="entry name" value="Nuclear transport factor 2 family protein"/>
    <property type="match status" value="1"/>
</dbReference>
<evidence type="ECO:0000256" key="1">
    <source>
        <dbReference type="ARBA" id="ARBA00022884"/>
    </source>
</evidence>
<feature type="domain" description="NTF2" evidence="5">
    <location>
        <begin position="11"/>
        <end position="125"/>
    </location>
</feature>
<dbReference type="FunFam" id="3.10.450.50:FF:000003">
    <property type="entry name" value="Nuclear transport factor 2 family protein"/>
    <property type="match status" value="1"/>
</dbReference>
<dbReference type="CDD" id="cd00590">
    <property type="entry name" value="RRM_SF"/>
    <property type="match status" value="1"/>
</dbReference>
<feature type="region of interest" description="Disordered" evidence="3">
    <location>
        <begin position="262"/>
        <end position="287"/>
    </location>
</feature>
<sequence length="448" mass="49536">MATPYPGAMQVGSYFVGQYYQVLQQHPDLIHQFYSETSKAIRVDGDSSDTADTLLNIHNMVMSLNFTAIEVKTINSVESWEGGVLVAVSGSVKTKEFSNRRSFMQTFFLAPQQKGYFVLNDIFQFIDEGTVLYHQGDEAQLNPPNPHPEEPQVPDYVLEQEARDYVNAVQIKDDLVDKYSLQEEDQHQEDYEDEVEVEETPREEVVVDVVHEPRAAPPEEPVGEKSKMSYASILRVAKEAAAAPVASTQPSHNKNTQEINEWDQPQRTPSPQVAAPLAPAQQSNASSPYVTDYGAEAEDGFGFEDFEIKSVYVRNLPSDISASEIEEEFKNFGTVKPDGVFLRTRKDVVGVCYAFVEFEDMTSVENAIKASPIYLGGRHVYIEGRRPNPAGVRGARRGGGGGRGRGGGYATEAPRGRFGSSRVAGRGNQDGGGDYRPRGNSYNNRGGR</sequence>
<dbReference type="Pfam" id="PF00076">
    <property type="entry name" value="RRM_1"/>
    <property type="match status" value="1"/>
</dbReference>
<dbReference type="InterPro" id="IPR018222">
    <property type="entry name" value="Nuclear_transport_factor_2_euk"/>
</dbReference>
<dbReference type="GO" id="GO:0003729">
    <property type="term" value="F:mRNA binding"/>
    <property type="evidence" value="ECO:0007669"/>
    <property type="project" value="TreeGrafter"/>
</dbReference>
<accession>A0A8X7SBG5</accession>
<dbReference type="OrthoDB" id="339151at2759"/>
<dbReference type="AlphaFoldDB" id="A0A8X7SBG5"/>
<dbReference type="SMART" id="SM00360">
    <property type="entry name" value="RRM"/>
    <property type="match status" value="1"/>
</dbReference>
<evidence type="ECO:0008006" key="8">
    <source>
        <dbReference type="Google" id="ProtNLM"/>
    </source>
</evidence>
<evidence type="ECO:0000313" key="6">
    <source>
        <dbReference type="EMBL" id="KAG2302335.1"/>
    </source>
</evidence>
<dbReference type="Pfam" id="PF02136">
    <property type="entry name" value="NTF2"/>
    <property type="match status" value="1"/>
</dbReference>
<feature type="domain" description="RRM" evidence="4">
    <location>
        <begin position="309"/>
        <end position="386"/>
    </location>
</feature>
<keyword evidence="7" id="KW-1185">Reference proteome</keyword>
<dbReference type="Proteomes" id="UP000886595">
    <property type="component" value="Unassembled WGS sequence"/>
</dbReference>
<reference evidence="6 7" key="1">
    <citation type="submission" date="2020-02" db="EMBL/GenBank/DDBJ databases">
        <authorList>
            <person name="Ma Q."/>
            <person name="Huang Y."/>
            <person name="Song X."/>
            <person name="Pei D."/>
        </authorList>
    </citation>
    <scope>NUCLEOTIDE SEQUENCE [LARGE SCALE GENOMIC DNA]</scope>
    <source>
        <strain evidence="6">Sxm20200214</strain>
        <tissue evidence="6">Leaf</tissue>
    </source>
</reference>
<keyword evidence="1 2" id="KW-0694">RNA-binding</keyword>
<dbReference type="InterPro" id="IPR035979">
    <property type="entry name" value="RBD_domain_sf"/>
</dbReference>
<dbReference type="GO" id="GO:0005829">
    <property type="term" value="C:cytosol"/>
    <property type="evidence" value="ECO:0007669"/>
    <property type="project" value="TreeGrafter"/>
</dbReference>
<dbReference type="CDD" id="cd00780">
    <property type="entry name" value="NTF2"/>
    <property type="match status" value="1"/>
</dbReference>
<dbReference type="InterPro" id="IPR012677">
    <property type="entry name" value="Nucleotide-bd_a/b_plait_sf"/>
</dbReference>
<dbReference type="SUPFAM" id="SSF54427">
    <property type="entry name" value="NTF2-like"/>
    <property type="match status" value="1"/>
</dbReference>
<dbReference type="InterPro" id="IPR002075">
    <property type="entry name" value="NTF2_dom"/>
</dbReference>
<dbReference type="SUPFAM" id="SSF54928">
    <property type="entry name" value="RNA-binding domain, RBD"/>
    <property type="match status" value="1"/>
</dbReference>
<name>A0A8X7SBG5_BRACI</name>
<organism evidence="6 7">
    <name type="scientific">Brassica carinata</name>
    <name type="common">Ethiopian mustard</name>
    <name type="synonym">Abyssinian cabbage</name>
    <dbReference type="NCBI Taxonomy" id="52824"/>
    <lineage>
        <taxon>Eukaryota</taxon>
        <taxon>Viridiplantae</taxon>
        <taxon>Streptophyta</taxon>
        <taxon>Embryophyta</taxon>
        <taxon>Tracheophyta</taxon>
        <taxon>Spermatophyta</taxon>
        <taxon>Magnoliopsida</taxon>
        <taxon>eudicotyledons</taxon>
        <taxon>Gunneridae</taxon>
        <taxon>Pentapetalae</taxon>
        <taxon>rosids</taxon>
        <taxon>malvids</taxon>
        <taxon>Brassicales</taxon>
        <taxon>Brassicaceae</taxon>
        <taxon>Brassiceae</taxon>
        <taxon>Brassica</taxon>
    </lineage>
</organism>
<dbReference type="PANTHER" id="PTHR10693:SF29">
    <property type="entry name" value="GB|AAD20086.1"/>
    <property type="match status" value="1"/>
</dbReference>
<dbReference type="Gene3D" id="3.30.70.330">
    <property type="match status" value="1"/>
</dbReference>
<protein>
    <recommendedName>
        <fullName evidence="8">G3BP-like protein</fullName>
    </recommendedName>
</protein>
<evidence type="ECO:0000313" key="7">
    <source>
        <dbReference type="Proteomes" id="UP000886595"/>
    </source>
</evidence>
<dbReference type="InterPro" id="IPR039539">
    <property type="entry name" value="Ras_GTPase_bind_prot"/>
</dbReference>
<dbReference type="PROSITE" id="PS50102">
    <property type="entry name" value="RRM"/>
    <property type="match status" value="1"/>
</dbReference>
<dbReference type="InterPro" id="IPR032710">
    <property type="entry name" value="NTF2-like_dom_sf"/>
</dbReference>
<evidence type="ECO:0000259" key="4">
    <source>
        <dbReference type="PROSITE" id="PS50102"/>
    </source>
</evidence>
<feature type="compositionally biased region" description="Gly residues" evidence="3">
    <location>
        <begin position="397"/>
        <end position="409"/>
    </location>
</feature>
<feature type="compositionally biased region" description="Low complexity" evidence="3">
    <location>
        <begin position="269"/>
        <end position="282"/>
    </location>
</feature>
<dbReference type="PANTHER" id="PTHR10693">
    <property type="entry name" value="RAS GTPASE-ACTIVATING PROTEIN-BINDING PROTEIN"/>
    <property type="match status" value="1"/>
</dbReference>
<evidence type="ECO:0000259" key="5">
    <source>
        <dbReference type="PROSITE" id="PS50177"/>
    </source>
</evidence>
<comment type="caution">
    <text evidence="6">The sequence shown here is derived from an EMBL/GenBank/DDBJ whole genome shotgun (WGS) entry which is preliminary data.</text>
</comment>
<dbReference type="GO" id="GO:1990904">
    <property type="term" value="C:ribonucleoprotein complex"/>
    <property type="evidence" value="ECO:0007669"/>
    <property type="project" value="TreeGrafter"/>
</dbReference>
<dbReference type="InterPro" id="IPR000504">
    <property type="entry name" value="RRM_dom"/>
</dbReference>